<name>A0ABQ1L1P3_9SPHI</name>
<evidence type="ECO:0000313" key="9">
    <source>
        <dbReference type="Proteomes" id="UP000597338"/>
    </source>
</evidence>
<proteinExistence type="inferred from homology"/>
<accession>A0ABQ1L1P3</accession>
<comment type="similarity">
    <text evidence="2">Belongs to the SusD family.</text>
</comment>
<dbReference type="Gene3D" id="1.25.40.390">
    <property type="match status" value="1"/>
</dbReference>
<evidence type="ECO:0000256" key="5">
    <source>
        <dbReference type="ARBA" id="ARBA00023237"/>
    </source>
</evidence>
<comment type="caution">
    <text evidence="8">The sequence shown here is derived from an EMBL/GenBank/DDBJ whole genome shotgun (WGS) entry which is preliminary data.</text>
</comment>
<dbReference type="Proteomes" id="UP000597338">
    <property type="component" value="Unassembled WGS sequence"/>
</dbReference>
<dbReference type="SUPFAM" id="SSF48452">
    <property type="entry name" value="TPR-like"/>
    <property type="match status" value="1"/>
</dbReference>
<keyword evidence="4" id="KW-0472">Membrane</keyword>
<dbReference type="PROSITE" id="PS51257">
    <property type="entry name" value="PROKAR_LIPOPROTEIN"/>
    <property type="match status" value="1"/>
</dbReference>
<protein>
    <submittedName>
        <fullName evidence="8">Membrane protein</fullName>
    </submittedName>
</protein>
<dbReference type="InterPro" id="IPR033985">
    <property type="entry name" value="SusD-like_N"/>
</dbReference>
<keyword evidence="3" id="KW-0732">Signal</keyword>
<dbReference type="RefSeq" id="WP_188746742.1">
    <property type="nucleotide sequence ID" value="NZ_BMIK01000001.1"/>
</dbReference>
<evidence type="ECO:0000259" key="6">
    <source>
        <dbReference type="Pfam" id="PF07980"/>
    </source>
</evidence>
<keyword evidence="5" id="KW-0998">Cell outer membrane</keyword>
<evidence type="ECO:0000256" key="3">
    <source>
        <dbReference type="ARBA" id="ARBA00022729"/>
    </source>
</evidence>
<feature type="domain" description="RagB/SusD" evidence="6">
    <location>
        <begin position="405"/>
        <end position="545"/>
    </location>
</feature>
<keyword evidence="9" id="KW-1185">Reference proteome</keyword>
<dbReference type="InterPro" id="IPR011990">
    <property type="entry name" value="TPR-like_helical_dom_sf"/>
</dbReference>
<feature type="domain" description="SusD-like N-terminal" evidence="7">
    <location>
        <begin position="92"/>
        <end position="224"/>
    </location>
</feature>
<reference evidence="9" key="1">
    <citation type="journal article" date="2019" name="Int. J. Syst. Evol. Microbiol.">
        <title>The Global Catalogue of Microorganisms (GCM) 10K type strain sequencing project: providing services to taxonomists for standard genome sequencing and annotation.</title>
        <authorList>
            <consortium name="The Broad Institute Genomics Platform"/>
            <consortium name="The Broad Institute Genome Sequencing Center for Infectious Disease"/>
            <person name="Wu L."/>
            <person name="Ma J."/>
        </authorList>
    </citation>
    <scope>NUCLEOTIDE SEQUENCE [LARGE SCALE GENOMIC DNA]</scope>
    <source>
        <strain evidence="9">CGMCC 1.15342</strain>
    </source>
</reference>
<evidence type="ECO:0000256" key="2">
    <source>
        <dbReference type="ARBA" id="ARBA00006275"/>
    </source>
</evidence>
<dbReference type="Pfam" id="PF07980">
    <property type="entry name" value="SusD_RagB"/>
    <property type="match status" value="1"/>
</dbReference>
<sequence length="545" mass="62641">MKTTLYTLFITWIFLSCNNDLLREDPLILNSDNVLVSKQGFQNYITALHYGARDELVKYDYLPWYMNLQVGTDVINNGEKATPNFKNWETFLTPVAACVERYWHWAYADMLPRANAVIVYANKVENEGIWDNEAEKNAVIAEAKFFRAYVHNLLANLYGGVPIVDTIFSGPKVDFVRNSRKEVYEFAKEDLEFATQWLPPTVSKENEGRIVKAAADHLLTEVYLSLEQYDQAIESASRIINSGLYKLMTERFGVDADKPGDVFSDLFKTGNHNRSSGNMESIYVWQFEDQIPGGYSTTFQGGNPTLRYWVPFYVNVKDPDGKPGMIVADSLGRGVGLCRPTNYFLYDLWKDNWDNDMRNSSYNIRRTYYYNNPASAYFGQQVKKEHIQNQDTFQMIYPTIRKVEGKIGWLGRDNPVRAGLTSSDFIVYRLAETYLLRAEAYLKKGDLLSAAADINQVRVRAHAKPVEPGEVDLDYILDERARELIAEEPRHRTLVRTGKLVERVRKHAMLDETRTTIQDHHEFWPIPQVAIDANIGAKLEQNPGY</sequence>
<comment type="subcellular location">
    <subcellularLocation>
        <location evidence="1">Cell outer membrane</location>
    </subcellularLocation>
</comment>
<dbReference type="InterPro" id="IPR012944">
    <property type="entry name" value="SusD_RagB_dom"/>
</dbReference>
<evidence type="ECO:0000256" key="4">
    <source>
        <dbReference type="ARBA" id="ARBA00023136"/>
    </source>
</evidence>
<dbReference type="EMBL" id="BMIK01000001">
    <property type="protein sequence ID" value="GGC14895.1"/>
    <property type="molecule type" value="Genomic_DNA"/>
</dbReference>
<dbReference type="Pfam" id="PF14322">
    <property type="entry name" value="SusD-like_3"/>
    <property type="match status" value="1"/>
</dbReference>
<organism evidence="8 9">
    <name type="scientific">Parapedobacter defluvii</name>
    <dbReference type="NCBI Taxonomy" id="2045106"/>
    <lineage>
        <taxon>Bacteria</taxon>
        <taxon>Pseudomonadati</taxon>
        <taxon>Bacteroidota</taxon>
        <taxon>Sphingobacteriia</taxon>
        <taxon>Sphingobacteriales</taxon>
        <taxon>Sphingobacteriaceae</taxon>
        <taxon>Parapedobacter</taxon>
    </lineage>
</organism>
<evidence type="ECO:0000313" key="8">
    <source>
        <dbReference type="EMBL" id="GGC14895.1"/>
    </source>
</evidence>
<gene>
    <name evidence="8" type="ORF">GCM10011386_03340</name>
</gene>
<evidence type="ECO:0000259" key="7">
    <source>
        <dbReference type="Pfam" id="PF14322"/>
    </source>
</evidence>
<evidence type="ECO:0000256" key="1">
    <source>
        <dbReference type="ARBA" id="ARBA00004442"/>
    </source>
</evidence>